<dbReference type="KEGG" id="tut:107368221"/>
<dbReference type="PANTHER" id="PTHR22722:SF14">
    <property type="entry name" value="MEGALIN, ISOFORM A"/>
    <property type="match status" value="1"/>
</dbReference>
<name>T1KXJ9_TETUR</name>
<dbReference type="PROSITE" id="PS50068">
    <property type="entry name" value="LDLRA_2"/>
    <property type="match status" value="1"/>
</dbReference>
<dbReference type="GO" id="GO:0043235">
    <property type="term" value="C:receptor complex"/>
    <property type="evidence" value="ECO:0007669"/>
    <property type="project" value="TreeGrafter"/>
</dbReference>
<keyword evidence="7 12" id="KW-0472">Membrane</keyword>
<feature type="transmembrane region" description="Helical" evidence="12">
    <location>
        <begin position="21"/>
        <end position="44"/>
    </location>
</feature>
<accession>T1KXJ9</accession>
<keyword evidence="9" id="KW-0675">Receptor</keyword>
<evidence type="ECO:0000256" key="4">
    <source>
        <dbReference type="ARBA" id="ARBA00022692"/>
    </source>
</evidence>
<keyword evidence="5" id="KW-0677">Repeat</keyword>
<evidence type="ECO:0000256" key="1">
    <source>
        <dbReference type="ARBA" id="ARBA00004167"/>
    </source>
</evidence>
<proteinExistence type="predicted"/>
<dbReference type="InterPro" id="IPR011042">
    <property type="entry name" value="6-blade_b-propeller_TolB-like"/>
</dbReference>
<evidence type="ECO:0000256" key="10">
    <source>
        <dbReference type="ARBA" id="ARBA00023180"/>
    </source>
</evidence>
<dbReference type="InterPro" id="IPR023415">
    <property type="entry name" value="LDLR_class-A_CS"/>
</dbReference>
<dbReference type="GO" id="GO:0016324">
    <property type="term" value="C:apical plasma membrane"/>
    <property type="evidence" value="ECO:0007669"/>
    <property type="project" value="TreeGrafter"/>
</dbReference>
<dbReference type="InterPro" id="IPR002172">
    <property type="entry name" value="LDrepeatLR_classA_rpt"/>
</dbReference>
<evidence type="ECO:0000256" key="6">
    <source>
        <dbReference type="ARBA" id="ARBA00022989"/>
    </source>
</evidence>
<comment type="caution">
    <text evidence="11">Lacks conserved residue(s) required for the propagation of feature annotation.</text>
</comment>
<keyword evidence="4 12" id="KW-0812">Transmembrane</keyword>
<evidence type="ECO:0000313" key="14">
    <source>
        <dbReference type="Proteomes" id="UP000015104"/>
    </source>
</evidence>
<dbReference type="Gene3D" id="2.120.10.30">
    <property type="entry name" value="TolB, C-terminal domain"/>
    <property type="match status" value="1"/>
</dbReference>
<organism evidence="13 14">
    <name type="scientific">Tetranychus urticae</name>
    <name type="common">Two-spotted spider mite</name>
    <dbReference type="NCBI Taxonomy" id="32264"/>
    <lineage>
        <taxon>Eukaryota</taxon>
        <taxon>Metazoa</taxon>
        <taxon>Ecdysozoa</taxon>
        <taxon>Arthropoda</taxon>
        <taxon>Chelicerata</taxon>
        <taxon>Arachnida</taxon>
        <taxon>Acari</taxon>
        <taxon>Acariformes</taxon>
        <taxon>Trombidiformes</taxon>
        <taxon>Prostigmata</taxon>
        <taxon>Eleutherengona</taxon>
        <taxon>Raphignathae</taxon>
        <taxon>Tetranychoidea</taxon>
        <taxon>Tetranychidae</taxon>
        <taxon>Tetranychus</taxon>
    </lineage>
</organism>
<feature type="disulfide bond" evidence="11">
    <location>
        <begin position="74"/>
        <end position="89"/>
    </location>
</feature>
<evidence type="ECO:0000256" key="9">
    <source>
        <dbReference type="ARBA" id="ARBA00023170"/>
    </source>
</evidence>
<evidence type="ECO:0000256" key="5">
    <source>
        <dbReference type="ARBA" id="ARBA00022737"/>
    </source>
</evidence>
<keyword evidence="10" id="KW-0325">Glycoprotein</keyword>
<reference evidence="13" key="2">
    <citation type="submission" date="2015-06" db="UniProtKB">
        <authorList>
            <consortium name="EnsemblMetazoa"/>
        </authorList>
    </citation>
    <scope>IDENTIFICATION</scope>
</reference>
<keyword evidence="2" id="KW-0245">EGF-like domain</keyword>
<evidence type="ECO:0000313" key="13">
    <source>
        <dbReference type="EnsemblMetazoa" id="tetur26g00430.1"/>
    </source>
</evidence>
<protein>
    <submittedName>
        <fullName evidence="13">Uncharacterized protein</fullName>
    </submittedName>
</protein>
<dbReference type="STRING" id="32264.T1KXJ9"/>
<dbReference type="GO" id="GO:0042562">
    <property type="term" value="F:hormone binding"/>
    <property type="evidence" value="ECO:0007669"/>
    <property type="project" value="TreeGrafter"/>
</dbReference>
<dbReference type="Pfam" id="PF00057">
    <property type="entry name" value="Ldl_recept_a"/>
    <property type="match status" value="1"/>
</dbReference>
<dbReference type="InterPro" id="IPR036055">
    <property type="entry name" value="LDL_receptor-like_sf"/>
</dbReference>
<dbReference type="SMART" id="SM00135">
    <property type="entry name" value="LY"/>
    <property type="match status" value="3"/>
</dbReference>
<dbReference type="eggNOG" id="KOG1215">
    <property type="taxonomic scope" value="Eukaryota"/>
</dbReference>
<dbReference type="HOGENOM" id="CLU_025357_0_0_1"/>
<evidence type="ECO:0000256" key="12">
    <source>
        <dbReference type="SAM" id="Phobius"/>
    </source>
</evidence>
<dbReference type="EMBL" id="CAEY01000695">
    <property type="status" value="NOT_ANNOTATED_CDS"/>
    <property type="molecule type" value="Genomic_DNA"/>
</dbReference>
<evidence type="ECO:0000256" key="2">
    <source>
        <dbReference type="ARBA" id="ARBA00022536"/>
    </source>
</evidence>
<evidence type="ECO:0000256" key="7">
    <source>
        <dbReference type="ARBA" id="ARBA00023136"/>
    </source>
</evidence>
<dbReference type="GO" id="GO:0006898">
    <property type="term" value="P:receptor-mediated endocytosis"/>
    <property type="evidence" value="ECO:0007669"/>
    <property type="project" value="TreeGrafter"/>
</dbReference>
<dbReference type="EnsemblMetazoa" id="tetur26g00430.1">
    <property type="protein sequence ID" value="tetur26g00430.1"/>
    <property type="gene ID" value="tetur26g00430"/>
</dbReference>
<dbReference type="PROSITE" id="PS01209">
    <property type="entry name" value="LDLRA_1"/>
    <property type="match status" value="1"/>
</dbReference>
<keyword evidence="8 11" id="KW-1015">Disulfide bond</keyword>
<dbReference type="InterPro" id="IPR051221">
    <property type="entry name" value="LDLR-related"/>
</dbReference>
<dbReference type="SMART" id="SM00192">
    <property type="entry name" value="LDLa"/>
    <property type="match status" value="1"/>
</dbReference>
<dbReference type="CDD" id="cd00112">
    <property type="entry name" value="LDLa"/>
    <property type="match status" value="1"/>
</dbReference>
<reference evidence="14" key="1">
    <citation type="submission" date="2011-08" db="EMBL/GenBank/DDBJ databases">
        <authorList>
            <person name="Rombauts S."/>
        </authorList>
    </citation>
    <scope>NUCLEOTIDE SEQUENCE</scope>
    <source>
        <strain evidence="14">London</strain>
    </source>
</reference>
<dbReference type="Proteomes" id="UP000015104">
    <property type="component" value="Unassembled WGS sequence"/>
</dbReference>
<dbReference type="OrthoDB" id="382013at2759"/>
<dbReference type="Gene3D" id="4.10.400.10">
    <property type="entry name" value="Low-density Lipoprotein Receptor"/>
    <property type="match status" value="1"/>
</dbReference>
<sequence length="436" mass="49713">MKGQNKSWKRYSSCVTLNHCLLTFLIVISSVNYSHGFWGWLAFWSSEEDDSVICGVGEFSCDSKRLCIRPHLICDGINDCDDGSDELSCPNVASIVDPAPDCMNGECPRSYKNKAIPPRCDEWDSRNVACRHHKGKPLIAFSTLDGLYETRLPVDRVKIHVNKTLRFDLSGISAFDYDNFDDLLIWLDENENKIFWGKFVQTISTAKVRMLGRQVSVNGTHTIHGFTYDWKNQALIWIDDYGIRSKRLYYEMEQTKLYLTLDPSYDRLGSITIDAKKRFIFWTNIGANPKRPFDFPVYIERIDISGEPKTKKIVETNIFSPVGLAIDTKQTKVYWIDSLFGTLNSVGYDGTNRITLYRSLSISSQVISMDIFSNYLYFTDNANSTIQRININNAVSKVDTLVSVANGPPTWVKIIDPRVMCSSRPKGFDSCIQETN</sequence>
<keyword evidence="14" id="KW-1185">Reference proteome</keyword>
<dbReference type="PANTHER" id="PTHR22722">
    <property type="entry name" value="LOW-DENSITY LIPOPROTEIN RECEPTOR-RELATED PROTEIN 2-RELATED"/>
    <property type="match status" value="1"/>
</dbReference>
<dbReference type="SUPFAM" id="SSF57424">
    <property type="entry name" value="LDL receptor-like module"/>
    <property type="match status" value="1"/>
</dbReference>
<evidence type="ECO:0000256" key="11">
    <source>
        <dbReference type="PROSITE-ProRule" id="PRU00124"/>
    </source>
</evidence>
<dbReference type="InterPro" id="IPR000033">
    <property type="entry name" value="LDLR_classB_rpt"/>
</dbReference>
<evidence type="ECO:0000256" key="8">
    <source>
        <dbReference type="ARBA" id="ARBA00023157"/>
    </source>
</evidence>
<evidence type="ECO:0000256" key="3">
    <source>
        <dbReference type="ARBA" id="ARBA00022583"/>
    </source>
</evidence>
<gene>
    <name evidence="13" type="primary">107368221</name>
</gene>
<keyword evidence="6 12" id="KW-1133">Transmembrane helix</keyword>
<dbReference type="SUPFAM" id="SSF63825">
    <property type="entry name" value="YWTD domain"/>
    <property type="match status" value="1"/>
</dbReference>
<keyword evidence="3" id="KW-0254">Endocytosis</keyword>
<dbReference type="AlphaFoldDB" id="T1KXJ9"/>
<comment type="subcellular location">
    <subcellularLocation>
        <location evidence="1">Membrane</location>
        <topology evidence="1">Single-pass membrane protein</topology>
    </subcellularLocation>
</comment>